<dbReference type="KEGG" id="mff:MFFC18_30870"/>
<gene>
    <name evidence="1" type="ORF">MFFC18_30870</name>
</gene>
<sequence length="661" mass="75128">MPVDEIFRLRSKLQKLGFIFVAGFAFGLVSATVLGSSLRATESSDDHTLHVRRGSRTFDVYVSEGRSSVQRHLKVWDGFCQLMARDVEEYVLENQTSVHLDLLITFVARCRPKAVQDFLDDTFTQTRQPEVKQRAARWLQYLDDDRGFRWAVSELELQNTSHSVELLSIVAAWYAWHDSMMSQHETSDRRSLKLTPAVASALDDAFRVAVNETPGDLDSPSPAAIDVLGDAIVGLSDSDARDLLVDFLEQVGGRTAAKKPQVFDRLISEYSRRYCDRWLLDYCVDQAQFQIDDRRRMSESIQRCLNRLCRKSEAELKISAIESYDMLLRQLPTKAAIDAGLFAIENGVLFSHEFLRWYRQRVDSWAESKANFVAVTDQLNHRKPDRFDFVSAEILAAAYSGTQNRRITNSLTNRIWPAPRSADKLANSPGLHKDLLAIDLISDDPPGYESLRLLSRIAIPVVQCEYTTIRNNKSTSDLFKLFHRHDFAMDLDPDEYLELLRQQIIENGELDSCCNGKLVGSRYLFSSYEKICGVFSMLNRETSINGKRSIVNDFWKLADLTDGKFQPSALRIGLNKHSSETTCSFIWRDKTFSFPVSDYSASLIPPLNAILRSEGLDECFVVVQGYPTVKLLDDNSEVVLCGPTEVFDELETEFGLFISVR</sequence>
<evidence type="ECO:0000313" key="1">
    <source>
        <dbReference type="EMBL" id="QEG23191.1"/>
    </source>
</evidence>
<keyword evidence="2" id="KW-1185">Reference proteome</keyword>
<reference evidence="1 2" key="1">
    <citation type="submission" date="2019-08" db="EMBL/GenBank/DDBJ databases">
        <title>Deep-cultivation of Planctomycetes and their phenomic and genomic characterization uncovers novel biology.</title>
        <authorList>
            <person name="Wiegand S."/>
            <person name="Jogler M."/>
            <person name="Boedeker C."/>
            <person name="Pinto D."/>
            <person name="Vollmers J."/>
            <person name="Rivas-Marin E."/>
            <person name="Kohn T."/>
            <person name="Peeters S.H."/>
            <person name="Heuer A."/>
            <person name="Rast P."/>
            <person name="Oberbeckmann S."/>
            <person name="Bunk B."/>
            <person name="Jeske O."/>
            <person name="Meyerdierks A."/>
            <person name="Storesund J.E."/>
            <person name="Kallscheuer N."/>
            <person name="Luecker S."/>
            <person name="Lage O.M."/>
            <person name="Pohl T."/>
            <person name="Merkel B.J."/>
            <person name="Hornburger P."/>
            <person name="Mueller R.-W."/>
            <person name="Bruemmer F."/>
            <person name="Labrenz M."/>
            <person name="Spormann A.M."/>
            <person name="Op den Camp H."/>
            <person name="Overmann J."/>
            <person name="Amann R."/>
            <person name="Jetten M.S.M."/>
            <person name="Mascher T."/>
            <person name="Medema M.H."/>
            <person name="Devos D.P."/>
            <person name="Kaster A.-K."/>
            <person name="Ovreas L."/>
            <person name="Rohde M."/>
            <person name="Galperin M.Y."/>
            <person name="Jogler C."/>
        </authorList>
    </citation>
    <scope>NUCLEOTIDE SEQUENCE [LARGE SCALE GENOMIC DNA]</scope>
    <source>
        <strain evidence="1 2">FC18</strain>
    </source>
</reference>
<dbReference type="EMBL" id="CP042912">
    <property type="protein sequence ID" value="QEG23191.1"/>
    <property type="molecule type" value="Genomic_DNA"/>
</dbReference>
<proteinExistence type="predicted"/>
<accession>A0A5B9PKK2</accession>
<dbReference type="AlphaFoldDB" id="A0A5B9PKK2"/>
<dbReference type="STRING" id="980251.GCA_001642875_00483"/>
<organism evidence="1 2">
    <name type="scientific">Mariniblastus fucicola</name>
    <dbReference type="NCBI Taxonomy" id="980251"/>
    <lineage>
        <taxon>Bacteria</taxon>
        <taxon>Pseudomonadati</taxon>
        <taxon>Planctomycetota</taxon>
        <taxon>Planctomycetia</taxon>
        <taxon>Pirellulales</taxon>
        <taxon>Pirellulaceae</taxon>
        <taxon>Mariniblastus</taxon>
    </lineage>
</organism>
<dbReference type="Proteomes" id="UP000322214">
    <property type="component" value="Chromosome"/>
</dbReference>
<name>A0A5B9PKK2_9BACT</name>
<protein>
    <submittedName>
        <fullName evidence="1">Uncharacterized protein</fullName>
    </submittedName>
</protein>
<evidence type="ECO:0000313" key="2">
    <source>
        <dbReference type="Proteomes" id="UP000322214"/>
    </source>
</evidence>